<evidence type="ECO:0000313" key="4">
    <source>
        <dbReference type="Proteomes" id="UP000184310"/>
    </source>
</evidence>
<dbReference type="Proteomes" id="UP000184310">
    <property type="component" value="Unassembled WGS sequence"/>
</dbReference>
<sequence>MKKKILIITSILLLIICIGYIYMYNNTIIQIYTPKPYVSLGDASLEKLLKANEIKEDTTQMIKIMETTHPIFLETIPEKYKNAKEIFLKETNKDMTTKDFQYCISRYLSSIKDGHTRIYCRDKYYLDVKLKYLNQKLVLLDEKNLPTDKVVTKINGVSIDKVISTIDDLFPAENYVAKGVNISNYVKSQDLLTLAGIDCSKDMSLSVKDKEGEKDIQVNFQIPSYTVNNKHEISSKTIDDKTIYIKLETCELNNSFGKTLDDLNKAVKNNIKNVIIDVRNNGGGTSNACLKLLEAIKMKPGNFGAVLRFSPLASERYGFLQKSGYYKDNQSNNVTKNENIKLYVLMNENTFSSAQWMATWVKDGKLGTLVGQPCSNMPSSFGDALDFQLKNSKLEGQISHKKFLRPDKSKNDERVLEPDIKVDYSEDALNKALDTIKSNTLN</sequence>
<dbReference type="GO" id="GO:0006508">
    <property type="term" value="P:proteolysis"/>
    <property type="evidence" value="ECO:0007669"/>
    <property type="project" value="UniProtKB-KW"/>
</dbReference>
<keyword evidence="1" id="KW-0472">Membrane</keyword>
<dbReference type="Gene3D" id="3.90.226.10">
    <property type="entry name" value="2-enoyl-CoA Hydratase, Chain A, domain 1"/>
    <property type="match status" value="1"/>
</dbReference>
<keyword evidence="3" id="KW-0645">Protease</keyword>
<dbReference type="InterPro" id="IPR005151">
    <property type="entry name" value="Tail-specific_protease"/>
</dbReference>
<dbReference type="PANTHER" id="PTHR32060">
    <property type="entry name" value="TAIL-SPECIFIC PROTEASE"/>
    <property type="match status" value="1"/>
</dbReference>
<dbReference type="AlphaFoldDB" id="A0A1M6IXJ0"/>
<reference evidence="3 4" key="1">
    <citation type="submission" date="2016-11" db="EMBL/GenBank/DDBJ databases">
        <authorList>
            <person name="Jaros S."/>
            <person name="Januszkiewicz K."/>
            <person name="Wedrychowicz H."/>
        </authorList>
    </citation>
    <scope>NUCLEOTIDE SEQUENCE [LARGE SCALE GENOMIC DNA]</scope>
    <source>
        <strain evidence="3 4">DSM 21758</strain>
    </source>
</reference>
<keyword evidence="4" id="KW-1185">Reference proteome</keyword>
<organism evidence="3 4">
    <name type="scientific">Clostridium cavendishii DSM 21758</name>
    <dbReference type="NCBI Taxonomy" id="1121302"/>
    <lineage>
        <taxon>Bacteria</taxon>
        <taxon>Bacillati</taxon>
        <taxon>Bacillota</taxon>
        <taxon>Clostridia</taxon>
        <taxon>Eubacteriales</taxon>
        <taxon>Clostridiaceae</taxon>
        <taxon>Clostridium</taxon>
    </lineage>
</organism>
<dbReference type="Pfam" id="PF03572">
    <property type="entry name" value="Peptidase_S41"/>
    <property type="match status" value="1"/>
</dbReference>
<dbReference type="SMART" id="SM00245">
    <property type="entry name" value="TSPc"/>
    <property type="match status" value="1"/>
</dbReference>
<dbReference type="OrthoDB" id="3177522at2"/>
<name>A0A1M6IXJ0_9CLOT</name>
<protein>
    <submittedName>
        <fullName evidence="3">C-terminal processing protease CtpA/Prc, contains a PDZ domain</fullName>
    </submittedName>
</protein>
<dbReference type="SUPFAM" id="SSF52096">
    <property type="entry name" value="ClpP/crotonase"/>
    <property type="match status" value="1"/>
</dbReference>
<keyword evidence="1" id="KW-0812">Transmembrane</keyword>
<gene>
    <name evidence="3" type="ORF">SAMN02745163_01849</name>
</gene>
<dbReference type="RefSeq" id="WP_072986390.1">
    <property type="nucleotide sequence ID" value="NZ_FQZB01000008.1"/>
</dbReference>
<evidence type="ECO:0000259" key="2">
    <source>
        <dbReference type="SMART" id="SM00245"/>
    </source>
</evidence>
<dbReference type="InterPro" id="IPR029045">
    <property type="entry name" value="ClpP/crotonase-like_dom_sf"/>
</dbReference>
<proteinExistence type="predicted"/>
<dbReference type="PANTHER" id="PTHR32060:SF22">
    <property type="entry name" value="CARBOXYL-TERMINAL-PROCESSING PEPTIDASE 3, CHLOROPLASTIC"/>
    <property type="match status" value="1"/>
</dbReference>
<accession>A0A1M6IXJ0</accession>
<dbReference type="EMBL" id="FQZB01000008">
    <property type="protein sequence ID" value="SHJ39160.1"/>
    <property type="molecule type" value="Genomic_DNA"/>
</dbReference>
<feature type="transmembrane region" description="Helical" evidence="1">
    <location>
        <begin position="5"/>
        <end position="24"/>
    </location>
</feature>
<keyword evidence="1" id="KW-1133">Transmembrane helix</keyword>
<evidence type="ECO:0000256" key="1">
    <source>
        <dbReference type="SAM" id="Phobius"/>
    </source>
</evidence>
<feature type="domain" description="Tail specific protease" evidence="2">
    <location>
        <begin position="200"/>
        <end position="423"/>
    </location>
</feature>
<dbReference type="GO" id="GO:0008236">
    <property type="term" value="F:serine-type peptidase activity"/>
    <property type="evidence" value="ECO:0007669"/>
    <property type="project" value="InterPro"/>
</dbReference>
<evidence type="ECO:0000313" key="3">
    <source>
        <dbReference type="EMBL" id="SHJ39160.1"/>
    </source>
</evidence>
<keyword evidence="3" id="KW-0378">Hydrolase</keyword>
<dbReference type="STRING" id="1121302.SAMN02745163_01849"/>
<dbReference type="GO" id="GO:0004175">
    <property type="term" value="F:endopeptidase activity"/>
    <property type="evidence" value="ECO:0007669"/>
    <property type="project" value="TreeGrafter"/>
</dbReference>